<sequence length="71" mass="8340">MSTGSSKWFIDHFSADRTAKLFQQPFSHRHLSTSCYSPDLLIGLRIPSENRLPADWWRHHPFPTFFLIIVP</sequence>
<accession>A0A0A9G4I8</accession>
<name>A0A0A9G4I8_ARUDO</name>
<dbReference type="EMBL" id="GBRH01177906">
    <property type="protein sequence ID" value="JAE19990.1"/>
    <property type="molecule type" value="Transcribed_RNA"/>
</dbReference>
<protein>
    <submittedName>
        <fullName evidence="1">Uncharacterized protein</fullName>
    </submittedName>
</protein>
<proteinExistence type="predicted"/>
<evidence type="ECO:0000313" key="1">
    <source>
        <dbReference type="EMBL" id="JAE19990.1"/>
    </source>
</evidence>
<dbReference type="AlphaFoldDB" id="A0A0A9G4I8"/>
<reference evidence="1" key="1">
    <citation type="submission" date="2014-09" db="EMBL/GenBank/DDBJ databases">
        <authorList>
            <person name="Magalhaes I.L.F."/>
            <person name="Oliveira U."/>
            <person name="Santos F.R."/>
            <person name="Vidigal T.H.D.A."/>
            <person name="Brescovit A.D."/>
            <person name="Santos A.J."/>
        </authorList>
    </citation>
    <scope>NUCLEOTIDE SEQUENCE</scope>
    <source>
        <tissue evidence="1">Shoot tissue taken approximately 20 cm above the soil surface</tissue>
    </source>
</reference>
<organism evidence="1">
    <name type="scientific">Arundo donax</name>
    <name type="common">Giant reed</name>
    <name type="synonym">Donax arundinaceus</name>
    <dbReference type="NCBI Taxonomy" id="35708"/>
    <lineage>
        <taxon>Eukaryota</taxon>
        <taxon>Viridiplantae</taxon>
        <taxon>Streptophyta</taxon>
        <taxon>Embryophyta</taxon>
        <taxon>Tracheophyta</taxon>
        <taxon>Spermatophyta</taxon>
        <taxon>Magnoliopsida</taxon>
        <taxon>Liliopsida</taxon>
        <taxon>Poales</taxon>
        <taxon>Poaceae</taxon>
        <taxon>PACMAD clade</taxon>
        <taxon>Arundinoideae</taxon>
        <taxon>Arundineae</taxon>
        <taxon>Arundo</taxon>
    </lineage>
</organism>
<reference evidence="1" key="2">
    <citation type="journal article" date="2015" name="Data Brief">
        <title>Shoot transcriptome of the giant reed, Arundo donax.</title>
        <authorList>
            <person name="Barrero R.A."/>
            <person name="Guerrero F.D."/>
            <person name="Moolhuijzen P."/>
            <person name="Goolsby J.A."/>
            <person name="Tidwell J."/>
            <person name="Bellgard S.E."/>
            <person name="Bellgard M.I."/>
        </authorList>
    </citation>
    <scope>NUCLEOTIDE SEQUENCE</scope>
    <source>
        <tissue evidence="1">Shoot tissue taken approximately 20 cm above the soil surface</tissue>
    </source>
</reference>